<keyword evidence="4 7" id="KW-0812">Transmembrane</keyword>
<dbReference type="Proteomes" id="UP000550729">
    <property type="component" value="Unassembled WGS sequence"/>
</dbReference>
<dbReference type="InterPro" id="IPR036259">
    <property type="entry name" value="MFS_trans_sf"/>
</dbReference>
<evidence type="ECO:0000313" key="10">
    <source>
        <dbReference type="Proteomes" id="UP000550729"/>
    </source>
</evidence>
<feature type="transmembrane region" description="Helical" evidence="7">
    <location>
        <begin position="108"/>
        <end position="127"/>
    </location>
</feature>
<feature type="transmembrane region" description="Helical" evidence="7">
    <location>
        <begin position="78"/>
        <end position="96"/>
    </location>
</feature>
<proteinExistence type="predicted"/>
<dbReference type="RefSeq" id="WP_170195934.1">
    <property type="nucleotide sequence ID" value="NZ_JABBNB010000023.1"/>
</dbReference>
<comment type="subcellular location">
    <subcellularLocation>
        <location evidence="1">Cell membrane</location>
        <topology evidence="1">Multi-pass membrane protein</topology>
    </subcellularLocation>
</comment>
<protein>
    <submittedName>
        <fullName evidence="9">MFS transporter</fullName>
    </submittedName>
</protein>
<keyword evidence="6 7" id="KW-0472">Membrane</keyword>
<dbReference type="InterPro" id="IPR020846">
    <property type="entry name" value="MFS_dom"/>
</dbReference>
<dbReference type="InterPro" id="IPR011701">
    <property type="entry name" value="MFS"/>
</dbReference>
<gene>
    <name evidence="9" type="ORF">HH308_19605</name>
</gene>
<reference evidence="9 10" key="1">
    <citation type="submission" date="2020-04" db="EMBL/GenBank/DDBJ databases">
        <title>Gordonia sp. nov. TBRC 11910.</title>
        <authorList>
            <person name="Suriyachadkun C."/>
        </authorList>
    </citation>
    <scope>NUCLEOTIDE SEQUENCE [LARGE SCALE GENOMIC DNA]</scope>
    <source>
        <strain evidence="9 10">TBRC 11910</strain>
    </source>
</reference>
<feature type="transmembrane region" description="Helical" evidence="7">
    <location>
        <begin position="44"/>
        <end position="66"/>
    </location>
</feature>
<dbReference type="InterPro" id="IPR050171">
    <property type="entry name" value="MFS_Transporters"/>
</dbReference>
<feature type="transmembrane region" description="Helical" evidence="7">
    <location>
        <begin position="252"/>
        <end position="276"/>
    </location>
</feature>
<name>A0A848L2X9_9ACTN</name>
<dbReference type="Gene3D" id="1.20.1250.20">
    <property type="entry name" value="MFS general substrate transporter like domains"/>
    <property type="match status" value="1"/>
</dbReference>
<feature type="transmembrane region" description="Helical" evidence="7">
    <location>
        <begin position="374"/>
        <end position="397"/>
    </location>
</feature>
<dbReference type="GO" id="GO:0005886">
    <property type="term" value="C:plasma membrane"/>
    <property type="evidence" value="ECO:0007669"/>
    <property type="project" value="UniProtKB-SubCell"/>
</dbReference>
<keyword evidence="2" id="KW-0813">Transport</keyword>
<evidence type="ECO:0000256" key="1">
    <source>
        <dbReference type="ARBA" id="ARBA00004651"/>
    </source>
</evidence>
<evidence type="ECO:0000256" key="4">
    <source>
        <dbReference type="ARBA" id="ARBA00022692"/>
    </source>
</evidence>
<evidence type="ECO:0000256" key="7">
    <source>
        <dbReference type="SAM" id="Phobius"/>
    </source>
</evidence>
<feature type="domain" description="Major facilitator superfamily (MFS) profile" evidence="8">
    <location>
        <begin position="1"/>
        <end position="401"/>
    </location>
</feature>
<evidence type="ECO:0000256" key="6">
    <source>
        <dbReference type="ARBA" id="ARBA00023136"/>
    </source>
</evidence>
<keyword evidence="3" id="KW-1003">Cell membrane</keyword>
<evidence type="ECO:0000256" key="5">
    <source>
        <dbReference type="ARBA" id="ARBA00022989"/>
    </source>
</evidence>
<feature type="transmembrane region" description="Helical" evidence="7">
    <location>
        <begin position="283"/>
        <end position="301"/>
    </location>
</feature>
<organism evidence="9 10">
    <name type="scientific">Gordonia asplenii</name>
    <dbReference type="NCBI Taxonomy" id="2725283"/>
    <lineage>
        <taxon>Bacteria</taxon>
        <taxon>Bacillati</taxon>
        <taxon>Actinomycetota</taxon>
        <taxon>Actinomycetes</taxon>
        <taxon>Mycobacteriales</taxon>
        <taxon>Gordoniaceae</taxon>
        <taxon>Gordonia</taxon>
    </lineage>
</organism>
<dbReference type="SUPFAM" id="SSF103473">
    <property type="entry name" value="MFS general substrate transporter"/>
    <property type="match status" value="1"/>
</dbReference>
<dbReference type="PROSITE" id="PS50850">
    <property type="entry name" value="MFS"/>
    <property type="match status" value="1"/>
</dbReference>
<dbReference type="GO" id="GO:0022857">
    <property type="term" value="F:transmembrane transporter activity"/>
    <property type="evidence" value="ECO:0007669"/>
    <property type="project" value="InterPro"/>
</dbReference>
<comment type="caution">
    <text evidence="9">The sequence shown here is derived from an EMBL/GenBank/DDBJ whole genome shotgun (WGS) entry which is preliminary data.</text>
</comment>
<evidence type="ECO:0000313" key="9">
    <source>
        <dbReference type="EMBL" id="NMO03425.1"/>
    </source>
</evidence>
<dbReference type="EMBL" id="JABBNB010000023">
    <property type="protein sequence ID" value="NMO03425.1"/>
    <property type="molecule type" value="Genomic_DNA"/>
</dbReference>
<feature type="transmembrane region" description="Helical" evidence="7">
    <location>
        <begin position="139"/>
        <end position="159"/>
    </location>
</feature>
<feature type="transmembrane region" description="Helical" evidence="7">
    <location>
        <begin position="307"/>
        <end position="330"/>
    </location>
</feature>
<feature type="transmembrane region" description="Helical" evidence="7">
    <location>
        <begin position="208"/>
        <end position="232"/>
    </location>
</feature>
<accession>A0A848L2X9</accession>
<sequence>METSRSPRGTLPFWCVSAVTALVLFASAAPSPIYPLYQQLWGFSSFTLTIVFAVYVIALLAMLLTVGSISDHIGRRPVLLSGIAMLIVAMVAFALADGVGTLMAARVLQGIATGAILGALSATMLDLQPDEQTGAMANGAAPGVGLALGVIVSGVFVEYVPDPRVAVYALTGVGLLGALAVVFWLPETSPRVGFDDRRHLLATIAPRASVPSAVTPVFVAGVPVMLATWSLGGLQLSLGSSVVARILGITNHAAAGAALAVFFVVAAIAAVVFTSIDPESKRAIGLGALFVGVLVTLAGALTASTPVYLIGSGIAGIGFGTAFVAVVALLGAVTPPAERGRVFAAVFVGSYLGFSVPAVIAGAAAGHFGLRTTYIGYSVYVIVLVALAGVIALVVALRQRRAVATPPRMCPLPDEAAV</sequence>
<evidence type="ECO:0000256" key="3">
    <source>
        <dbReference type="ARBA" id="ARBA00022475"/>
    </source>
</evidence>
<dbReference type="PANTHER" id="PTHR23517">
    <property type="entry name" value="RESISTANCE PROTEIN MDTM, PUTATIVE-RELATED-RELATED"/>
    <property type="match status" value="1"/>
</dbReference>
<keyword evidence="5 7" id="KW-1133">Transmembrane helix</keyword>
<keyword evidence="10" id="KW-1185">Reference proteome</keyword>
<feature type="transmembrane region" description="Helical" evidence="7">
    <location>
        <begin position="342"/>
        <end position="368"/>
    </location>
</feature>
<evidence type="ECO:0000259" key="8">
    <source>
        <dbReference type="PROSITE" id="PS50850"/>
    </source>
</evidence>
<dbReference type="PANTHER" id="PTHR23517:SF13">
    <property type="entry name" value="MAJOR FACILITATOR SUPERFAMILY MFS_1"/>
    <property type="match status" value="1"/>
</dbReference>
<evidence type="ECO:0000256" key="2">
    <source>
        <dbReference type="ARBA" id="ARBA00022448"/>
    </source>
</evidence>
<dbReference type="AlphaFoldDB" id="A0A848L2X9"/>
<dbReference type="Pfam" id="PF07690">
    <property type="entry name" value="MFS_1"/>
    <property type="match status" value="1"/>
</dbReference>
<feature type="transmembrane region" description="Helical" evidence="7">
    <location>
        <begin position="165"/>
        <end position="187"/>
    </location>
</feature>